<dbReference type="PANTHER" id="PTHR30055:SF151">
    <property type="entry name" value="TRANSCRIPTIONAL REGULATORY PROTEIN"/>
    <property type="match status" value="1"/>
</dbReference>
<sequence length="250" mass="26591">MPSASSRATDPGRLIDLMWNPSTAVGRSGATVAGIVDAALAIADSDGLEAVTMRAVADRVGIGAMTLYGYVPGKAELVELMVDAVVGRTYEGHQAPGEITPWSDAVRYVAQRSWDHLLEHPWLVEAPQGRPILGPGVCRTYEAELRPLDGIGLTDLEMDLTVSAVRAAVTNAVQWQNGLVAARSRTNLADDQWWALHGPRLAGAMAGEELPVSSRVGQSIANAGDPEATWRFTVEALIESLSTRLTPVGE</sequence>
<dbReference type="PROSITE" id="PS50977">
    <property type="entry name" value="HTH_TETR_2"/>
    <property type="match status" value="1"/>
</dbReference>
<feature type="domain" description="HTH tetR-type" evidence="5">
    <location>
        <begin position="29"/>
        <end position="89"/>
    </location>
</feature>
<keyword evidence="1" id="KW-0805">Transcription regulation</keyword>
<dbReference type="PANTHER" id="PTHR30055">
    <property type="entry name" value="HTH-TYPE TRANSCRIPTIONAL REGULATOR RUTR"/>
    <property type="match status" value="1"/>
</dbReference>
<evidence type="ECO:0000256" key="1">
    <source>
        <dbReference type="ARBA" id="ARBA00023015"/>
    </source>
</evidence>
<reference evidence="7" key="1">
    <citation type="journal article" date="2019" name="Int. J. Syst. Evol. Microbiol.">
        <title>The Global Catalogue of Microorganisms (GCM) 10K type strain sequencing project: providing services to taxonomists for standard genome sequencing and annotation.</title>
        <authorList>
            <consortium name="The Broad Institute Genomics Platform"/>
            <consortium name="The Broad Institute Genome Sequencing Center for Infectious Disease"/>
            <person name="Wu L."/>
            <person name="Ma J."/>
        </authorList>
    </citation>
    <scope>NUCLEOTIDE SEQUENCE [LARGE SCALE GENOMIC DNA]</scope>
    <source>
        <strain evidence="7">JCM 17738</strain>
    </source>
</reference>
<dbReference type="InterPro" id="IPR036271">
    <property type="entry name" value="Tet_transcr_reg_TetR-rel_C_sf"/>
</dbReference>
<keyword evidence="7" id="KW-1185">Reference proteome</keyword>
<evidence type="ECO:0000259" key="5">
    <source>
        <dbReference type="PROSITE" id="PS50977"/>
    </source>
</evidence>
<dbReference type="InterPro" id="IPR009057">
    <property type="entry name" value="Homeodomain-like_sf"/>
</dbReference>
<gene>
    <name evidence="6" type="ORF">GCM10023153_23500</name>
</gene>
<evidence type="ECO:0000313" key="6">
    <source>
        <dbReference type="EMBL" id="GAA4398518.1"/>
    </source>
</evidence>
<organism evidence="6 7">
    <name type="scientific">Ornithinibacter aureus</name>
    <dbReference type="NCBI Taxonomy" id="622664"/>
    <lineage>
        <taxon>Bacteria</taxon>
        <taxon>Bacillati</taxon>
        <taxon>Actinomycetota</taxon>
        <taxon>Actinomycetes</taxon>
        <taxon>Micrococcales</taxon>
        <taxon>Intrasporangiaceae</taxon>
        <taxon>Ornithinibacter</taxon>
    </lineage>
</organism>
<evidence type="ECO:0000256" key="3">
    <source>
        <dbReference type="ARBA" id="ARBA00023163"/>
    </source>
</evidence>
<evidence type="ECO:0000313" key="7">
    <source>
        <dbReference type="Proteomes" id="UP001500390"/>
    </source>
</evidence>
<dbReference type="Gene3D" id="1.10.357.10">
    <property type="entry name" value="Tetracycline Repressor, domain 2"/>
    <property type="match status" value="1"/>
</dbReference>
<dbReference type="InterPro" id="IPR001647">
    <property type="entry name" value="HTH_TetR"/>
</dbReference>
<dbReference type="InterPro" id="IPR050109">
    <property type="entry name" value="HTH-type_TetR-like_transc_reg"/>
</dbReference>
<feature type="DNA-binding region" description="H-T-H motif" evidence="4">
    <location>
        <begin position="52"/>
        <end position="71"/>
    </location>
</feature>
<dbReference type="SUPFAM" id="SSF48498">
    <property type="entry name" value="Tetracyclin repressor-like, C-terminal domain"/>
    <property type="match status" value="1"/>
</dbReference>
<dbReference type="Proteomes" id="UP001500390">
    <property type="component" value="Unassembled WGS sequence"/>
</dbReference>
<dbReference type="RefSeq" id="WP_159901939.1">
    <property type="nucleotide sequence ID" value="NZ_BAABFX010000032.1"/>
</dbReference>
<proteinExistence type="predicted"/>
<evidence type="ECO:0000256" key="2">
    <source>
        <dbReference type="ARBA" id="ARBA00023125"/>
    </source>
</evidence>
<dbReference type="InterPro" id="IPR004111">
    <property type="entry name" value="Repressor_TetR_C"/>
</dbReference>
<dbReference type="EMBL" id="BAABFX010000032">
    <property type="protein sequence ID" value="GAA4398518.1"/>
    <property type="molecule type" value="Genomic_DNA"/>
</dbReference>
<keyword evidence="2 4" id="KW-0238">DNA-binding</keyword>
<dbReference type="SUPFAM" id="SSF46689">
    <property type="entry name" value="Homeodomain-like"/>
    <property type="match status" value="1"/>
</dbReference>
<protein>
    <submittedName>
        <fullName evidence="6">TetR/AcrR family transcriptional regulator</fullName>
    </submittedName>
</protein>
<keyword evidence="3" id="KW-0804">Transcription</keyword>
<name>A0ABP8JZZ4_9MICO</name>
<dbReference type="Pfam" id="PF00440">
    <property type="entry name" value="TetR_N"/>
    <property type="match status" value="1"/>
</dbReference>
<accession>A0ABP8JZZ4</accession>
<dbReference type="Pfam" id="PF02909">
    <property type="entry name" value="TetR_C_1"/>
    <property type="match status" value="1"/>
</dbReference>
<evidence type="ECO:0000256" key="4">
    <source>
        <dbReference type="PROSITE-ProRule" id="PRU00335"/>
    </source>
</evidence>
<comment type="caution">
    <text evidence="6">The sequence shown here is derived from an EMBL/GenBank/DDBJ whole genome shotgun (WGS) entry which is preliminary data.</text>
</comment>
<dbReference type="Gene3D" id="1.10.10.60">
    <property type="entry name" value="Homeodomain-like"/>
    <property type="match status" value="1"/>
</dbReference>